<evidence type="ECO:0000256" key="5">
    <source>
        <dbReference type="ARBA" id="ARBA00012076"/>
    </source>
</evidence>
<evidence type="ECO:0000256" key="1">
    <source>
        <dbReference type="ARBA" id="ARBA00000469"/>
    </source>
</evidence>
<dbReference type="GO" id="GO:0016507">
    <property type="term" value="C:mitochondrial fatty acid beta-oxidation multienzyme complex"/>
    <property type="evidence" value="ECO:0007669"/>
    <property type="project" value="TreeGrafter"/>
</dbReference>
<evidence type="ECO:0000256" key="2">
    <source>
        <dbReference type="ARBA" id="ARBA00005005"/>
    </source>
</evidence>
<dbReference type="InterPro" id="IPR018376">
    <property type="entry name" value="Enoyl-CoA_hyd/isom_CS"/>
</dbReference>
<keyword evidence="16" id="KW-1185">Reference proteome</keyword>
<dbReference type="AlphaFoldDB" id="A0A914GXM5"/>
<dbReference type="Proteomes" id="UP000887572">
    <property type="component" value="Unplaced"/>
</dbReference>
<keyword evidence="8" id="KW-0443">Lipid metabolism</keyword>
<dbReference type="EC" id="4.2.1.17" evidence="5"/>
<accession>A0A914GXM5</accession>
<evidence type="ECO:0000256" key="6">
    <source>
        <dbReference type="ARBA" id="ARBA00022832"/>
    </source>
</evidence>
<dbReference type="GO" id="GO:0016509">
    <property type="term" value="F:long-chain (3S)-3-hydroxyacyl-CoA dehydrogenase (NAD+) activity"/>
    <property type="evidence" value="ECO:0007669"/>
    <property type="project" value="TreeGrafter"/>
</dbReference>
<comment type="catalytic activity">
    <reaction evidence="12">
        <text>(3S)-hydroxydecanoyl-CoA + NAD(+) = 3-oxodecanoyl-CoA + NADH + H(+)</text>
        <dbReference type="Rhea" id="RHEA:31187"/>
        <dbReference type="ChEBI" id="CHEBI:15378"/>
        <dbReference type="ChEBI" id="CHEBI:57540"/>
        <dbReference type="ChEBI" id="CHEBI:57945"/>
        <dbReference type="ChEBI" id="CHEBI:62548"/>
        <dbReference type="ChEBI" id="CHEBI:62616"/>
    </reaction>
    <physiologicalReaction direction="left-to-right" evidence="12">
        <dbReference type="Rhea" id="RHEA:31188"/>
    </physiologicalReaction>
</comment>
<dbReference type="Gene3D" id="1.10.1040.50">
    <property type="match status" value="1"/>
</dbReference>
<keyword evidence="7" id="KW-0520">NAD</keyword>
<dbReference type="WBParaSite" id="Gr19_v10_g11713.t2">
    <property type="protein sequence ID" value="Gr19_v10_g11713.t2"/>
    <property type="gene ID" value="Gr19_v10_g11713"/>
</dbReference>
<sequence length="921" mass="102162">MPPLNFASSFRGEGLSLCPSTPTATSASLPHFCVRLGLFPLFMDPENKRLKHVRLKERAEWWERLSERYERNLKLDARLQAQLAKIKRLRSDCFYECQLFIPDLFVSAHSNFLFTNVADDDDKKRICLLEKKTDRLQKLNTDLIEADEERTNELQTIVKEKKEQNVLIGDFGKQLDEKDAVIGNLREYFEEKLSKKDAVLGKKTTQLCRERRKTQSLSEELVSELCELRDDVRRLTADKLELVTWVSQNKQSTSASLPQPPVLVDDGPSLADEVEQLKQTQLTSTSTEQVNEDGIRLEVSVVQEVKHHQSVKETPHVAQHKQGKGTYSMVTCAIKSKGIAVIKIDMPNVKENSLNDAVSEALRKEFDAIEQNPSVRGIVLMSGKPNSYLVGADIGMLSRCDTAEAAASISRNVKAHFDRMECSKKPIVAAISGSCMGGGLEMALACHYRIAVNSSMTQFALPEVMLGLLPFGGGTQRLPKLIALQSALDMMLTGKIIGPDTAKTMGLVDQLVQPSGLGLDMTHRSLERVAVLTCAQLAAGTLKVDRKRPLLERTQKTPLLRKVMMGKARSKVMGQTDGKYPAPLRILDVVHTGLVDGLEKGYEEETKQFGNLTQTKESEALIGLFKGQTKCKDDKNGTAHKVIGADLVGSGIANVSIDKGIKTFLPMDESNFVVRCRGVILKEMVRLLQEGVSPRQVDKITTEFGFLVGMATLADEVEFDVGAFLDKSVRGSPSELAELTSAGFKGKESGRGIYTYKKSKRVQNPKVQEILARNQLNPPASVSSVQDQQMRVVSRFVNEALICLEEGGIISSPAEGDLASVFGLGFPPFWGGPFRFVDLYGAEKLVKDMRRYGSNYTEEEFQALPSVARQNGIGRKILPKMIERMDSKNNGWCADDKFPIHAQEFTLSPARVYSPSLTFFT</sequence>
<evidence type="ECO:0000256" key="9">
    <source>
        <dbReference type="ARBA" id="ARBA00023239"/>
    </source>
</evidence>
<keyword evidence="6" id="KW-0276">Fatty acid metabolism</keyword>
<dbReference type="GO" id="GO:0006635">
    <property type="term" value="P:fatty acid beta-oxidation"/>
    <property type="evidence" value="ECO:0007669"/>
    <property type="project" value="TreeGrafter"/>
</dbReference>
<evidence type="ECO:0000256" key="8">
    <source>
        <dbReference type="ARBA" id="ARBA00023098"/>
    </source>
</evidence>
<dbReference type="InterPro" id="IPR050136">
    <property type="entry name" value="FA_oxidation_alpha_subunit"/>
</dbReference>
<evidence type="ECO:0000256" key="14">
    <source>
        <dbReference type="SAM" id="Coils"/>
    </source>
</evidence>
<organism evidence="16 17">
    <name type="scientific">Globodera rostochiensis</name>
    <name type="common">Golden nematode worm</name>
    <name type="synonym">Heterodera rostochiensis</name>
    <dbReference type="NCBI Taxonomy" id="31243"/>
    <lineage>
        <taxon>Eukaryota</taxon>
        <taxon>Metazoa</taxon>
        <taxon>Ecdysozoa</taxon>
        <taxon>Nematoda</taxon>
        <taxon>Chromadorea</taxon>
        <taxon>Rhabditida</taxon>
        <taxon>Tylenchina</taxon>
        <taxon>Tylenchomorpha</taxon>
        <taxon>Tylenchoidea</taxon>
        <taxon>Heteroderidae</taxon>
        <taxon>Heteroderinae</taxon>
        <taxon>Globodera</taxon>
    </lineage>
</organism>
<dbReference type="PANTHER" id="PTHR43612:SF3">
    <property type="entry name" value="TRIFUNCTIONAL ENZYME SUBUNIT ALPHA, MITOCHONDRIAL"/>
    <property type="match status" value="1"/>
</dbReference>
<evidence type="ECO:0000256" key="11">
    <source>
        <dbReference type="ARBA" id="ARBA00047613"/>
    </source>
</evidence>
<evidence type="ECO:0000256" key="13">
    <source>
        <dbReference type="RuleBase" id="RU003707"/>
    </source>
</evidence>
<dbReference type="PROSITE" id="PS00166">
    <property type="entry name" value="ENOYL_COA_HYDRATASE"/>
    <property type="match status" value="1"/>
</dbReference>
<dbReference type="Pfam" id="PF00378">
    <property type="entry name" value="ECH_1"/>
    <property type="match status" value="1"/>
</dbReference>
<evidence type="ECO:0000256" key="3">
    <source>
        <dbReference type="ARBA" id="ARBA00007005"/>
    </source>
</evidence>
<dbReference type="InterPro" id="IPR029045">
    <property type="entry name" value="ClpP/crotonase-like_dom_sf"/>
</dbReference>
<evidence type="ECO:0000313" key="16">
    <source>
        <dbReference type="Proteomes" id="UP000887572"/>
    </source>
</evidence>
<evidence type="ECO:0000256" key="12">
    <source>
        <dbReference type="ARBA" id="ARBA00048361"/>
    </source>
</evidence>
<dbReference type="InterPro" id="IPR006108">
    <property type="entry name" value="3HC_DH_C"/>
</dbReference>
<comment type="similarity">
    <text evidence="3">In the central section; belongs to the 3-hydroxyacyl-CoA dehydrogenase family.</text>
</comment>
<dbReference type="PANTHER" id="PTHR43612">
    <property type="entry name" value="TRIFUNCTIONAL ENZYME SUBUNIT ALPHA"/>
    <property type="match status" value="1"/>
</dbReference>
<dbReference type="FunFam" id="3.90.226.10:FF:000011">
    <property type="entry name" value="Fatty acid oxidation complex subunit alpha"/>
    <property type="match status" value="1"/>
</dbReference>
<dbReference type="Gene3D" id="3.90.226.10">
    <property type="entry name" value="2-enoyl-CoA Hydratase, Chain A, domain 1"/>
    <property type="match status" value="1"/>
</dbReference>
<proteinExistence type="inferred from homology"/>
<feature type="coiled-coil region" evidence="14">
    <location>
        <begin position="129"/>
        <end position="164"/>
    </location>
</feature>
<dbReference type="Pfam" id="PF00725">
    <property type="entry name" value="3HCDH"/>
    <property type="match status" value="1"/>
</dbReference>
<feature type="domain" description="3-hydroxyacyl-CoA dehydrogenase C-terminal" evidence="15">
    <location>
        <begin position="673"/>
        <end position="756"/>
    </location>
</feature>
<keyword evidence="9" id="KW-0456">Lyase</keyword>
<keyword evidence="10" id="KW-0511">Multifunctional enzyme</keyword>
<evidence type="ECO:0000313" key="17">
    <source>
        <dbReference type="WBParaSite" id="Gr19_v10_g11713.t2"/>
    </source>
</evidence>
<evidence type="ECO:0000256" key="7">
    <source>
        <dbReference type="ARBA" id="ARBA00023027"/>
    </source>
</evidence>
<reference evidence="17" key="1">
    <citation type="submission" date="2022-11" db="UniProtKB">
        <authorList>
            <consortium name="WormBaseParasite"/>
        </authorList>
    </citation>
    <scope>IDENTIFICATION</scope>
</reference>
<comment type="similarity">
    <text evidence="4">In the N-terminal section; belongs to the enoyl-CoA hydratase/isomerase family.</text>
</comment>
<keyword evidence="14" id="KW-0175">Coiled coil</keyword>
<dbReference type="CDD" id="cd06558">
    <property type="entry name" value="crotonase-like"/>
    <property type="match status" value="1"/>
</dbReference>
<dbReference type="InterPro" id="IPR008927">
    <property type="entry name" value="6-PGluconate_DH-like_C_sf"/>
</dbReference>
<comment type="similarity">
    <text evidence="13">Belongs to the enoyl-CoA hydratase/isomerase family.</text>
</comment>
<evidence type="ECO:0000259" key="15">
    <source>
        <dbReference type="Pfam" id="PF00725"/>
    </source>
</evidence>
<dbReference type="InterPro" id="IPR001753">
    <property type="entry name" value="Enoyl-CoA_hydra/iso"/>
</dbReference>
<evidence type="ECO:0000256" key="10">
    <source>
        <dbReference type="ARBA" id="ARBA00023268"/>
    </source>
</evidence>
<comment type="catalytic activity">
    <reaction evidence="1">
        <text>(3S)-hydroxyhexadecanoyl-CoA = (2E)-hexadecenoyl-CoA + H2O</text>
        <dbReference type="Rhea" id="RHEA:31163"/>
        <dbReference type="ChEBI" id="CHEBI:15377"/>
        <dbReference type="ChEBI" id="CHEBI:61526"/>
        <dbReference type="ChEBI" id="CHEBI:62613"/>
    </reaction>
    <physiologicalReaction direction="right-to-left" evidence="1">
        <dbReference type="Rhea" id="RHEA:31165"/>
    </physiologicalReaction>
</comment>
<dbReference type="SUPFAM" id="SSF52096">
    <property type="entry name" value="ClpP/crotonase"/>
    <property type="match status" value="1"/>
</dbReference>
<evidence type="ECO:0000256" key="4">
    <source>
        <dbReference type="ARBA" id="ARBA00008750"/>
    </source>
</evidence>
<comment type="pathway">
    <text evidence="2">Lipid metabolism; fatty acid beta-oxidation.</text>
</comment>
<dbReference type="GO" id="GO:0004300">
    <property type="term" value="F:enoyl-CoA hydratase activity"/>
    <property type="evidence" value="ECO:0007669"/>
    <property type="project" value="UniProtKB-EC"/>
</dbReference>
<name>A0A914GXM5_GLORO</name>
<protein>
    <recommendedName>
        <fullName evidence="5">enoyl-CoA hydratase</fullName>
        <ecNumber evidence="5">4.2.1.17</ecNumber>
    </recommendedName>
</protein>
<dbReference type="SUPFAM" id="SSF48179">
    <property type="entry name" value="6-phosphogluconate dehydrogenase C-terminal domain-like"/>
    <property type="match status" value="2"/>
</dbReference>
<comment type="catalytic activity">
    <reaction evidence="11">
        <text>(3S)-hydroxyhexadecanoyl-CoA + NAD(+) = 3-oxohexadecanoyl-CoA + NADH + H(+)</text>
        <dbReference type="Rhea" id="RHEA:31159"/>
        <dbReference type="ChEBI" id="CHEBI:15378"/>
        <dbReference type="ChEBI" id="CHEBI:57349"/>
        <dbReference type="ChEBI" id="CHEBI:57540"/>
        <dbReference type="ChEBI" id="CHEBI:57945"/>
        <dbReference type="ChEBI" id="CHEBI:62613"/>
    </reaction>
    <physiologicalReaction direction="left-to-right" evidence="11">
        <dbReference type="Rhea" id="RHEA:31160"/>
    </physiologicalReaction>
</comment>